<comment type="caution">
    <text evidence="1">The sequence shown here is derived from an EMBL/GenBank/DDBJ whole genome shotgun (WGS) entry which is preliminary data.</text>
</comment>
<dbReference type="AlphaFoldDB" id="A0A812THF6"/>
<gene>
    <name evidence="1" type="ORF">SPIL2461_LOCUS13713</name>
</gene>
<dbReference type="EMBL" id="CAJNIZ010030368">
    <property type="protein sequence ID" value="CAE7523205.1"/>
    <property type="molecule type" value="Genomic_DNA"/>
</dbReference>
<reference evidence="1" key="1">
    <citation type="submission" date="2021-02" db="EMBL/GenBank/DDBJ databases">
        <authorList>
            <person name="Dougan E. K."/>
            <person name="Rhodes N."/>
            <person name="Thang M."/>
            <person name="Chan C."/>
        </authorList>
    </citation>
    <scope>NUCLEOTIDE SEQUENCE</scope>
</reference>
<evidence type="ECO:0000313" key="1">
    <source>
        <dbReference type="EMBL" id="CAE7523205.1"/>
    </source>
</evidence>
<name>A0A812THF6_SYMPI</name>
<organism evidence="1 2">
    <name type="scientific">Symbiodinium pilosum</name>
    <name type="common">Dinoflagellate</name>
    <dbReference type="NCBI Taxonomy" id="2952"/>
    <lineage>
        <taxon>Eukaryota</taxon>
        <taxon>Sar</taxon>
        <taxon>Alveolata</taxon>
        <taxon>Dinophyceae</taxon>
        <taxon>Suessiales</taxon>
        <taxon>Symbiodiniaceae</taxon>
        <taxon>Symbiodinium</taxon>
    </lineage>
</organism>
<sequence>MSVLQKHGYRPDINDLWGVLQSMAVTPSPALASGKKVFERLGFKHVSLDINGRDFAFPLDLSRPLNSSFNWLLGKCDVVTNFGTTEHIGQRGYIEEPEGYDKSDIWASQYHAFRNIHSLARADAGFIINMVPAAGCWPKHGAVEYEPRF</sequence>
<dbReference type="Proteomes" id="UP000649617">
    <property type="component" value="Unassembled WGS sequence"/>
</dbReference>
<evidence type="ECO:0000313" key="2">
    <source>
        <dbReference type="Proteomes" id="UP000649617"/>
    </source>
</evidence>
<protein>
    <submittedName>
        <fullName evidence="1">Uncharacterized protein</fullName>
    </submittedName>
</protein>
<proteinExistence type="predicted"/>
<dbReference type="OrthoDB" id="407723at2759"/>
<accession>A0A812THF6</accession>
<keyword evidence="2" id="KW-1185">Reference proteome</keyword>